<gene>
    <name evidence="1" type="ORF">J2X07_000341</name>
</gene>
<accession>A0ABU1TVX8</accession>
<proteinExistence type="predicted"/>
<evidence type="ECO:0000313" key="2">
    <source>
        <dbReference type="Proteomes" id="UP001258181"/>
    </source>
</evidence>
<name>A0ABU1TVX8_9BACL</name>
<evidence type="ECO:0000313" key="1">
    <source>
        <dbReference type="EMBL" id="MDR7071366.1"/>
    </source>
</evidence>
<dbReference type="RefSeq" id="WP_310255914.1">
    <property type="nucleotide sequence ID" value="NZ_JAVDWA010000001.1"/>
</dbReference>
<comment type="caution">
    <text evidence="1">The sequence shown here is derived from an EMBL/GenBank/DDBJ whole genome shotgun (WGS) entry which is preliminary data.</text>
</comment>
<reference evidence="1 2" key="1">
    <citation type="submission" date="2023-07" db="EMBL/GenBank/DDBJ databases">
        <title>Sorghum-associated microbial communities from plants grown in Nebraska, USA.</title>
        <authorList>
            <person name="Schachtman D."/>
        </authorList>
    </citation>
    <scope>NUCLEOTIDE SEQUENCE [LARGE SCALE GENOMIC DNA]</scope>
    <source>
        <strain evidence="1 2">BE211</strain>
    </source>
</reference>
<dbReference type="EMBL" id="JAVDWA010000001">
    <property type="protein sequence ID" value="MDR7071366.1"/>
    <property type="molecule type" value="Genomic_DNA"/>
</dbReference>
<protein>
    <submittedName>
        <fullName evidence="1">Uncharacterized protein</fullName>
    </submittedName>
</protein>
<dbReference type="Proteomes" id="UP001258181">
    <property type="component" value="Unassembled WGS sequence"/>
</dbReference>
<keyword evidence="2" id="KW-1185">Reference proteome</keyword>
<organism evidence="1 2">
    <name type="scientific">Fictibacillus barbaricus</name>
    <dbReference type="NCBI Taxonomy" id="182136"/>
    <lineage>
        <taxon>Bacteria</taxon>
        <taxon>Bacillati</taxon>
        <taxon>Bacillota</taxon>
        <taxon>Bacilli</taxon>
        <taxon>Bacillales</taxon>
        <taxon>Fictibacillaceae</taxon>
        <taxon>Fictibacillus</taxon>
    </lineage>
</organism>
<sequence>MEFIKGYPSNEIAFNKHGQTMFNPWQAIRIKELMNAWRDYDYRIYKKQ</sequence>